<feature type="chain" id="PRO_5034834262" evidence="2">
    <location>
        <begin position="26"/>
        <end position="229"/>
    </location>
</feature>
<dbReference type="Proteomes" id="UP000447873">
    <property type="component" value="Unassembled WGS sequence"/>
</dbReference>
<evidence type="ECO:0000256" key="2">
    <source>
        <dbReference type="SAM" id="SignalP"/>
    </source>
</evidence>
<dbReference type="AlphaFoldDB" id="A0A8H3U1M8"/>
<sequence>MHLSTLFSNLLVAAQLVSLPGFAHGRYLAALIPDNPAHWFTPRQVCRVRTCDARLRCTNGGAAVLTDEEMNGGVGFQFYRTTTGGVAMQVQNTMDVRIHYTITGFNGHFFYPGEIGVGGVTVTFQHSHWDNWHNQDFDIAVTYRFDGKRKRDLLIGQSAQGEAMENGSTDTPDKPHGSSTNVNVHPNPKDQQKGHQGTGVTDKKPKGGPACPGGCRSGEWHYECRPKCT</sequence>
<organism evidence="3 4">
    <name type="scientific">Venturia inaequalis</name>
    <name type="common">Apple scab fungus</name>
    <dbReference type="NCBI Taxonomy" id="5025"/>
    <lineage>
        <taxon>Eukaryota</taxon>
        <taxon>Fungi</taxon>
        <taxon>Dikarya</taxon>
        <taxon>Ascomycota</taxon>
        <taxon>Pezizomycotina</taxon>
        <taxon>Dothideomycetes</taxon>
        <taxon>Pleosporomycetidae</taxon>
        <taxon>Venturiales</taxon>
        <taxon>Venturiaceae</taxon>
        <taxon>Venturia</taxon>
    </lineage>
</organism>
<accession>A0A8H3U1M8</accession>
<protein>
    <submittedName>
        <fullName evidence="3">Uncharacterized protein</fullName>
    </submittedName>
</protein>
<evidence type="ECO:0000256" key="1">
    <source>
        <dbReference type="SAM" id="MobiDB-lite"/>
    </source>
</evidence>
<reference evidence="3 4" key="1">
    <citation type="submission" date="2018-12" db="EMBL/GenBank/DDBJ databases">
        <title>Venturia inaequalis Genome Resource.</title>
        <authorList>
            <person name="Lichtner F.J."/>
        </authorList>
    </citation>
    <scope>NUCLEOTIDE SEQUENCE [LARGE SCALE GENOMIC DNA]</scope>
    <source>
        <strain evidence="3 4">120213</strain>
    </source>
</reference>
<evidence type="ECO:0000313" key="3">
    <source>
        <dbReference type="EMBL" id="KAE9962251.1"/>
    </source>
</evidence>
<name>A0A8H3U1M8_VENIN</name>
<evidence type="ECO:0000313" key="4">
    <source>
        <dbReference type="Proteomes" id="UP000447873"/>
    </source>
</evidence>
<gene>
    <name evidence="3" type="ORF">EG328_000754</name>
</gene>
<keyword evidence="2" id="KW-0732">Signal</keyword>
<proteinExistence type="predicted"/>
<feature type="signal peptide" evidence="2">
    <location>
        <begin position="1"/>
        <end position="25"/>
    </location>
</feature>
<dbReference type="EMBL" id="WNWS01001140">
    <property type="protein sequence ID" value="KAE9962251.1"/>
    <property type="molecule type" value="Genomic_DNA"/>
</dbReference>
<feature type="region of interest" description="Disordered" evidence="1">
    <location>
        <begin position="158"/>
        <end position="219"/>
    </location>
</feature>
<comment type="caution">
    <text evidence="3">The sequence shown here is derived from an EMBL/GenBank/DDBJ whole genome shotgun (WGS) entry which is preliminary data.</text>
</comment>